<evidence type="ECO:0000259" key="4">
    <source>
        <dbReference type="Pfam" id="PF15780"/>
    </source>
</evidence>
<dbReference type="NCBIfam" id="NF012200">
    <property type="entry name" value="choice_anch_D"/>
    <property type="match status" value="2"/>
</dbReference>
<feature type="compositionally biased region" description="Polar residues" evidence="3">
    <location>
        <begin position="1"/>
        <end position="21"/>
    </location>
</feature>
<accession>A0A1F6CAU5</accession>
<feature type="region of interest" description="Disordered" evidence="3">
    <location>
        <begin position="1"/>
        <end position="23"/>
    </location>
</feature>
<dbReference type="Gene3D" id="2.60.40.10">
    <property type="entry name" value="Immunoglobulins"/>
    <property type="match status" value="2"/>
</dbReference>
<organism evidence="5 6">
    <name type="scientific">Handelsmanbacteria sp. (strain RIFCSPLOWO2_12_FULL_64_10)</name>
    <dbReference type="NCBI Taxonomy" id="1817868"/>
    <lineage>
        <taxon>Bacteria</taxon>
        <taxon>Candidatus Handelsmaniibacteriota</taxon>
    </lineage>
</organism>
<reference evidence="5 6" key="1">
    <citation type="journal article" date="2016" name="Nat. Commun.">
        <title>Thousands of microbial genomes shed light on interconnected biogeochemical processes in an aquifer system.</title>
        <authorList>
            <person name="Anantharaman K."/>
            <person name="Brown C.T."/>
            <person name="Hug L.A."/>
            <person name="Sharon I."/>
            <person name="Castelle C.J."/>
            <person name="Probst A.J."/>
            <person name="Thomas B.C."/>
            <person name="Singh A."/>
            <person name="Wilkins M.J."/>
            <person name="Karaoz U."/>
            <person name="Brodie E.L."/>
            <person name="Williams K.H."/>
            <person name="Hubbard S.S."/>
            <person name="Banfield J.F."/>
        </authorList>
    </citation>
    <scope>NUCLEOTIDE SEQUENCE [LARGE SCALE GENOMIC DNA]</scope>
    <source>
        <strain evidence="6">RIFCSPLOWO2_12_FULL_64_10</strain>
    </source>
</reference>
<dbReference type="Pfam" id="PF07676">
    <property type="entry name" value="PD40"/>
    <property type="match status" value="1"/>
</dbReference>
<dbReference type="InterPro" id="IPR011659">
    <property type="entry name" value="WD40"/>
</dbReference>
<feature type="domain" description="Abnormal spindle-like microcephaly-associated protein ASH" evidence="4">
    <location>
        <begin position="74"/>
        <end position="149"/>
    </location>
</feature>
<sequence>MNVDGTNQTRLTGGASPSWSPDGSKITFHSHYDGNADIAVMNADGTGQTRLTYHQPGTLGGSYGPSWGEAFRRIGSTAVGTPVSRTMTIENRGRAMLSVTNITSSDAQFTVNPTSFTVPSGGSQNVTITFNPTLAGTKYTTLTITSNDGDAPTIRLIVNGTGTGGFASRPDRLDFGSTAMDAAAPLPLTLYNRGSDALRIESLRVTPSSDAFTVATSTPNFVVASDDDQTVSVFFRPSVSGDVAASLTASTSDPDHRTFSIPLRGTGVPLTLSVDLNPAEGDQRQTRMGGVRPGA</sequence>
<feature type="domain" description="Abnormal spindle-like microcephaly-associated protein ASH" evidence="4">
    <location>
        <begin position="168"/>
        <end position="253"/>
    </location>
</feature>
<dbReference type="InterPro" id="IPR031549">
    <property type="entry name" value="ASH"/>
</dbReference>
<dbReference type="Proteomes" id="UP000178606">
    <property type="component" value="Unassembled WGS sequence"/>
</dbReference>
<name>A0A1F6CAU5_HANXR</name>
<dbReference type="Pfam" id="PF15780">
    <property type="entry name" value="ASH"/>
    <property type="match status" value="2"/>
</dbReference>
<gene>
    <name evidence="5" type="ORF">A3F84_02405</name>
</gene>
<comment type="caution">
    <text evidence="5">The sequence shown here is derived from an EMBL/GenBank/DDBJ whole genome shotgun (WGS) entry which is preliminary data.</text>
</comment>
<protein>
    <recommendedName>
        <fullName evidence="4">Abnormal spindle-like microcephaly-associated protein ASH domain-containing protein</fullName>
    </recommendedName>
</protein>
<dbReference type="SUPFAM" id="SSF82171">
    <property type="entry name" value="DPP6 N-terminal domain-like"/>
    <property type="match status" value="1"/>
</dbReference>
<evidence type="ECO:0000313" key="5">
    <source>
        <dbReference type="EMBL" id="OGG46296.1"/>
    </source>
</evidence>
<dbReference type="AlphaFoldDB" id="A0A1F6CAU5"/>
<proteinExistence type="predicted"/>
<evidence type="ECO:0000256" key="1">
    <source>
        <dbReference type="ARBA" id="ARBA00004496"/>
    </source>
</evidence>
<evidence type="ECO:0000313" key="6">
    <source>
        <dbReference type="Proteomes" id="UP000178606"/>
    </source>
</evidence>
<dbReference type="GO" id="GO:0005737">
    <property type="term" value="C:cytoplasm"/>
    <property type="evidence" value="ECO:0007669"/>
    <property type="project" value="UniProtKB-SubCell"/>
</dbReference>
<evidence type="ECO:0000256" key="2">
    <source>
        <dbReference type="ARBA" id="ARBA00022490"/>
    </source>
</evidence>
<comment type="subcellular location">
    <subcellularLocation>
        <location evidence="1">Cytoplasm</location>
    </subcellularLocation>
</comment>
<keyword evidence="2" id="KW-0963">Cytoplasm</keyword>
<dbReference type="EMBL" id="MFKF01000327">
    <property type="protein sequence ID" value="OGG46296.1"/>
    <property type="molecule type" value="Genomic_DNA"/>
</dbReference>
<dbReference type="InterPro" id="IPR013783">
    <property type="entry name" value="Ig-like_fold"/>
</dbReference>
<evidence type="ECO:0000256" key="3">
    <source>
        <dbReference type="SAM" id="MobiDB-lite"/>
    </source>
</evidence>